<dbReference type="Pfam" id="PF05368">
    <property type="entry name" value="NmrA"/>
    <property type="match status" value="1"/>
</dbReference>
<dbReference type="InterPro" id="IPR036291">
    <property type="entry name" value="NAD(P)-bd_dom_sf"/>
</dbReference>
<name>A0A9X3C258_9MYCO</name>
<evidence type="ECO:0000259" key="1">
    <source>
        <dbReference type="Pfam" id="PF05368"/>
    </source>
</evidence>
<evidence type="ECO:0000313" key="2">
    <source>
        <dbReference type="EMBL" id="MCV7422108.1"/>
    </source>
</evidence>
<dbReference type="PANTHER" id="PTHR43162">
    <property type="match status" value="1"/>
</dbReference>
<evidence type="ECO:0000313" key="3">
    <source>
        <dbReference type="Proteomes" id="UP001141629"/>
    </source>
</evidence>
<protein>
    <submittedName>
        <fullName evidence="2">NAD(P)H-binding protein</fullName>
    </submittedName>
</protein>
<dbReference type="Gene3D" id="3.40.50.720">
    <property type="entry name" value="NAD(P)-binding Rossmann-like Domain"/>
    <property type="match status" value="1"/>
</dbReference>
<proteinExistence type="predicted"/>
<comment type="caution">
    <text evidence="2">The sequence shown here is derived from an EMBL/GenBank/DDBJ whole genome shotgun (WGS) entry which is preliminary data.</text>
</comment>
<sequence length="307" mass="33039">MHPILVTGATGGHGNTGEHLVRRLTAAGHPVRVLSRRPNARTRRMTELGAELAVGDLHDRRTLVPALQGVDLAYFVYPIDDGICSAAANFAAAAREAGRYPRTVVMSMGPANPEHPSALGRAQWLAEQLLGWAGLNLTILRVAALFHENIVALHAQSIRHDNTIRNCFGQGAVPWISGRDAADLAATALLNPEVFGSDPVQYVSGSEDVGHAEIAQLLTDLLDRPIDFESVGMEQWREELVDLSDMDDTGTVNPAMAQHISAVAARIAQNAPTTTADPDRLEHLIGRPCTRLHAFLSANRDAFGTPL</sequence>
<dbReference type="InterPro" id="IPR051604">
    <property type="entry name" value="Ergot_Alk_Oxidoreductase"/>
</dbReference>
<gene>
    <name evidence="2" type="ORF">H7K45_16275</name>
</gene>
<dbReference type="Gene3D" id="3.90.25.10">
    <property type="entry name" value="UDP-galactose 4-epimerase, domain 1"/>
    <property type="match status" value="1"/>
</dbReference>
<reference evidence="2" key="1">
    <citation type="submission" date="2020-07" db="EMBL/GenBank/DDBJ databases">
        <authorList>
            <person name="Pettersson B.M.F."/>
            <person name="Behra P.R.K."/>
            <person name="Ramesh M."/>
            <person name="Das S."/>
            <person name="Dasgupta S."/>
            <person name="Kirsebom L.A."/>
        </authorList>
    </citation>
    <scope>NUCLEOTIDE SEQUENCE</scope>
    <source>
        <strain evidence="2">DSM 44838</strain>
    </source>
</reference>
<dbReference type="SUPFAM" id="SSF51735">
    <property type="entry name" value="NAD(P)-binding Rossmann-fold domains"/>
    <property type="match status" value="1"/>
</dbReference>
<dbReference type="EMBL" id="JACKVK010000008">
    <property type="protein sequence ID" value="MCV7422108.1"/>
    <property type="molecule type" value="Genomic_DNA"/>
</dbReference>
<dbReference type="InterPro" id="IPR008030">
    <property type="entry name" value="NmrA-like"/>
</dbReference>
<dbReference type="Proteomes" id="UP001141629">
    <property type="component" value="Unassembled WGS sequence"/>
</dbReference>
<organism evidence="2 3">
    <name type="scientific">Mycobacterium yunnanensis</name>
    <dbReference type="NCBI Taxonomy" id="368477"/>
    <lineage>
        <taxon>Bacteria</taxon>
        <taxon>Bacillati</taxon>
        <taxon>Actinomycetota</taxon>
        <taxon>Actinomycetes</taxon>
        <taxon>Mycobacteriales</taxon>
        <taxon>Mycobacteriaceae</taxon>
        <taxon>Mycobacterium</taxon>
    </lineage>
</organism>
<dbReference type="PANTHER" id="PTHR43162:SF1">
    <property type="entry name" value="PRESTALK A DIFFERENTIATION PROTEIN A"/>
    <property type="match status" value="1"/>
</dbReference>
<dbReference type="AlphaFoldDB" id="A0A9X3C258"/>
<reference evidence="2" key="2">
    <citation type="journal article" date="2022" name="BMC Genomics">
        <title>Comparative genome analysis of mycobacteria focusing on tRNA and non-coding RNA.</title>
        <authorList>
            <person name="Behra P.R.K."/>
            <person name="Pettersson B.M.F."/>
            <person name="Ramesh M."/>
            <person name="Das S."/>
            <person name="Dasgupta S."/>
            <person name="Kirsebom L.A."/>
        </authorList>
    </citation>
    <scope>NUCLEOTIDE SEQUENCE</scope>
    <source>
        <strain evidence="2">DSM 44838</strain>
    </source>
</reference>
<accession>A0A9X3C258</accession>
<feature type="domain" description="NmrA-like" evidence="1">
    <location>
        <begin position="4"/>
        <end position="232"/>
    </location>
</feature>
<keyword evidence="3" id="KW-1185">Reference proteome</keyword>